<name>A0A9N9EIJ3_9GLOM</name>
<evidence type="ECO:0000313" key="1">
    <source>
        <dbReference type="EMBL" id="CAG8678387.1"/>
    </source>
</evidence>
<comment type="caution">
    <text evidence="1">The sequence shown here is derived from an EMBL/GenBank/DDBJ whole genome shotgun (WGS) entry which is preliminary data.</text>
</comment>
<reference evidence="1" key="1">
    <citation type="submission" date="2021-06" db="EMBL/GenBank/DDBJ databases">
        <authorList>
            <person name="Kallberg Y."/>
            <person name="Tangrot J."/>
            <person name="Rosling A."/>
        </authorList>
    </citation>
    <scope>NUCLEOTIDE SEQUENCE</scope>
    <source>
        <strain evidence="1">MT106</strain>
    </source>
</reference>
<evidence type="ECO:0000313" key="2">
    <source>
        <dbReference type="Proteomes" id="UP000789831"/>
    </source>
</evidence>
<feature type="non-terminal residue" evidence="1">
    <location>
        <position position="43"/>
    </location>
</feature>
<dbReference type="OrthoDB" id="2378594at2759"/>
<dbReference type="EMBL" id="CAJVPL010009497">
    <property type="protein sequence ID" value="CAG8678387.1"/>
    <property type="molecule type" value="Genomic_DNA"/>
</dbReference>
<sequence>PQWQAEYTPLHQVPNDAFASVSNPITMKEFTAMILNTNTYKAP</sequence>
<keyword evidence="2" id="KW-1185">Reference proteome</keyword>
<dbReference type="Proteomes" id="UP000789831">
    <property type="component" value="Unassembled WGS sequence"/>
</dbReference>
<protein>
    <submittedName>
        <fullName evidence="1">5284_t:CDS:1</fullName>
    </submittedName>
</protein>
<accession>A0A9N9EIJ3</accession>
<proteinExistence type="predicted"/>
<dbReference type="AlphaFoldDB" id="A0A9N9EIJ3"/>
<feature type="non-terminal residue" evidence="1">
    <location>
        <position position="1"/>
    </location>
</feature>
<organism evidence="1 2">
    <name type="scientific">Ambispora gerdemannii</name>
    <dbReference type="NCBI Taxonomy" id="144530"/>
    <lineage>
        <taxon>Eukaryota</taxon>
        <taxon>Fungi</taxon>
        <taxon>Fungi incertae sedis</taxon>
        <taxon>Mucoromycota</taxon>
        <taxon>Glomeromycotina</taxon>
        <taxon>Glomeromycetes</taxon>
        <taxon>Archaeosporales</taxon>
        <taxon>Ambisporaceae</taxon>
        <taxon>Ambispora</taxon>
    </lineage>
</organism>
<gene>
    <name evidence="1" type="ORF">AGERDE_LOCUS12561</name>
</gene>